<reference evidence="2 3" key="1">
    <citation type="journal article" date="2010" name="J. Bacteriol.">
        <title>Genome sequence of the oligotrophic marine Gammaproteobacterium HTCC2143, isolated from the Oregon Coast.</title>
        <authorList>
            <person name="Oh H.M."/>
            <person name="Kang I."/>
            <person name="Ferriera S."/>
            <person name="Giovannoni S.J."/>
            <person name="Cho J.C."/>
        </authorList>
    </citation>
    <scope>NUCLEOTIDE SEQUENCE [LARGE SCALE GENOMIC DNA]</scope>
    <source>
        <strain evidence="2 3">HTCC2143</strain>
    </source>
</reference>
<keyword evidence="1" id="KW-1133">Transmembrane helix</keyword>
<comment type="caution">
    <text evidence="2">The sequence shown here is derived from an EMBL/GenBank/DDBJ whole genome shotgun (WGS) entry which is preliminary data.</text>
</comment>
<name>A0Y945_9GAMM</name>
<dbReference type="EMBL" id="AAVT01000001">
    <property type="protein sequence ID" value="EAW32649.1"/>
    <property type="molecule type" value="Genomic_DNA"/>
</dbReference>
<protein>
    <submittedName>
        <fullName evidence="2">Uncharacterized protein</fullName>
    </submittedName>
</protein>
<feature type="transmembrane region" description="Helical" evidence="1">
    <location>
        <begin position="12"/>
        <end position="32"/>
    </location>
</feature>
<evidence type="ECO:0000313" key="2">
    <source>
        <dbReference type="EMBL" id="EAW32649.1"/>
    </source>
</evidence>
<proteinExistence type="predicted"/>
<dbReference type="AlphaFoldDB" id="A0Y945"/>
<keyword evidence="3" id="KW-1185">Reference proteome</keyword>
<accession>A0Y945</accession>
<evidence type="ECO:0000313" key="3">
    <source>
        <dbReference type="Proteomes" id="UP000004931"/>
    </source>
</evidence>
<sequence>METLTKSLSIVFWHMFTIFLFINALTLIYVAYNPEFAVAAYPVVGNNLMGSLLFVFLGLGKHRVLLRMPGAFLYGDHRSASWVGNMKELKSLYLTKNF</sequence>
<keyword evidence="1" id="KW-0472">Membrane</keyword>
<evidence type="ECO:0000256" key="1">
    <source>
        <dbReference type="SAM" id="Phobius"/>
    </source>
</evidence>
<dbReference type="Proteomes" id="UP000004931">
    <property type="component" value="Unassembled WGS sequence"/>
</dbReference>
<keyword evidence="1" id="KW-0812">Transmembrane</keyword>
<organism evidence="2 3">
    <name type="scientific">marine gamma proteobacterium HTCC2143</name>
    <dbReference type="NCBI Taxonomy" id="247633"/>
    <lineage>
        <taxon>Bacteria</taxon>
        <taxon>Pseudomonadati</taxon>
        <taxon>Pseudomonadota</taxon>
        <taxon>Gammaproteobacteria</taxon>
        <taxon>Cellvibrionales</taxon>
        <taxon>Spongiibacteraceae</taxon>
        <taxon>BD1-7 clade</taxon>
    </lineage>
</organism>
<gene>
    <name evidence="2" type="ORF">GP2143_15376</name>
</gene>
<feature type="transmembrane region" description="Helical" evidence="1">
    <location>
        <begin position="38"/>
        <end position="59"/>
    </location>
</feature>